<reference evidence="1" key="1">
    <citation type="submission" date="2024-09" db="EMBL/GenBank/DDBJ databases">
        <title>Black Yeasts Isolated from many extreme environments.</title>
        <authorList>
            <person name="Coleine C."/>
            <person name="Stajich J.E."/>
            <person name="Selbmann L."/>
        </authorList>
    </citation>
    <scope>NUCLEOTIDE SEQUENCE</scope>
    <source>
        <strain evidence="1">CCFEE 5737</strain>
    </source>
</reference>
<evidence type="ECO:0000313" key="1">
    <source>
        <dbReference type="EMBL" id="KAK3044152.1"/>
    </source>
</evidence>
<comment type="caution">
    <text evidence="1">The sequence shown here is derived from an EMBL/GenBank/DDBJ whole genome shotgun (WGS) entry which is preliminary data.</text>
</comment>
<feature type="non-terminal residue" evidence="1">
    <location>
        <position position="297"/>
    </location>
</feature>
<dbReference type="EMBL" id="JAWDJW010012352">
    <property type="protein sequence ID" value="KAK3044152.1"/>
    <property type="molecule type" value="Genomic_DNA"/>
</dbReference>
<keyword evidence="2" id="KW-1185">Reference proteome</keyword>
<gene>
    <name evidence="1" type="ORF">LTS18_002036</name>
</gene>
<accession>A0ACC3CSY9</accession>
<organism evidence="1 2">
    <name type="scientific">Coniosporium uncinatum</name>
    <dbReference type="NCBI Taxonomy" id="93489"/>
    <lineage>
        <taxon>Eukaryota</taxon>
        <taxon>Fungi</taxon>
        <taxon>Dikarya</taxon>
        <taxon>Ascomycota</taxon>
        <taxon>Pezizomycotina</taxon>
        <taxon>Dothideomycetes</taxon>
        <taxon>Dothideomycetes incertae sedis</taxon>
        <taxon>Coniosporium</taxon>
    </lineage>
</organism>
<dbReference type="Proteomes" id="UP001186974">
    <property type="component" value="Unassembled WGS sequence"/>
</dbReference>
<name>A0ACC3CSY9_9PEZI</name>
<protein>
    <submittedName>
        <fullName evidence="1">Uncharacterized protein</fullName>
    </submittedName>
</protein>
<evidence type="ECO:0000313" key="2">
    <source>
        <dbReference type="Proteomes" id="UP001186974"/>
    </source>
</evidence>
<sequence length="297" mass="32480">MSQELTITATESVEGNPVKIISVPWKTPATNAAVAEEKTEKEPPPIPLDLMNGQELDSDFVNFPVTWKRLQFRIATANNGRRKELQQHFLVRIKLMATISDGSKVPLCEAQSGAIIVRGRSPRNFQSRKDFPINAGSNSARKGAAHLPVQPSRTSTGDSTTPLKQERPTSNPLEIPQIPYPYESSDLQVSPDFFEWKIPTGQMGAMTALPPDPSPFQMQTPNVYAQSSPDLSRSAPPERPSFSAPINLSLTDDEPKKPSSPQGGAKKVPRLSQIPPRASSFNLNNLMSSPDNESADL</sequence>
<proteinExistence type="predicted"/>